<dbReference type="AlphaFoldDB" id="A0A6C0E679"/>
<reference evidence="1" key="1">
    <citation type="journal article" date="2020" name="Nature">
        <title>Giant virus diversity and host interactions through global metagenomics.</title>
        <authorList>
            <person name="Schulz F."/>
            <person name="Roux S."/>
            <person name="Paez-Espino D."/>
            <person name="Jungbluth S."/>
            <person name="Walsh D.A."/>
            <person name="Denef V.J."/>
            <person name="McMahon K.D."/>
            <person name="Konstantinidis K.T."/>
            <person name="Eloe-Fadrosh E.A."/>
            <person name="Kyrpides N.C."/>
            <person name="Woyke T."/>
        </authorList>
    </citation>
    <scope>NUCLEOTIDE SEQUENCE</scope>
    <source>
        <strain evidence="1">GVMAG-M-3300023179-132</strain>
    </source>
</reference>
<evidence type="ECO:0000313" key="1">
    <source>
        <dbReference type="EMBL" id="QHT24070.1"/>
    </source>
</evidence>
<protein>
    <submittedName>
        <fullName evidence="1">Uncharacterized protein</fullName>
    </submittedName>
</protein>
<proteinExistence type="predicted"/>
<sequence length="85" mass="9711">MDCYENSVQCCICSQTECIRDTLIPRKCLKTNAFSAHRICNKCWWDPETGFAVEERNHDCPGCIKTLPLNKNKDNGAVIDLTEEE</sequence>
<dbReference type="EMBL" id="MN739738">
    <property type="protein sequence ID" value="QHT24070.1"/>
    <property type="molecule type" value="Genomic_DNA"/>
</dbReference>
<accession>A0A6C0E679</accession>
<name>A0A6C0E679_9ZZZZ</name>
<organism evidence="1">
    <name type="scientific">viral metagenome</name>
    <dbReference type="NCBI Taxonomy" id="1070528"/>
    <lineage>
        <taxon>unclassified sequences</taxon>
        <taxon>metagenomes</taxon>
        <taxon>organismal metagenomes</taxon>
    </lineage>
</organism>